<dbReference type="EMBL" id="CP020612">
    <property type="protein sequence ID" value="ARJ69073.1"/>
    <property type="molecule type" value="Genomic_DNA"/>
</dbReference>
<dbReference type="KEGG" id="pcon:B0A89_04980"/>
<feature type="region of interest" description="Disordered" evidence="1">
    <location>
        <begin position="1"/>
        <end position="56"/>
    </location>
</feature>
<reference evidence="2 3" key="1">
    <citation type="submission" date="2017-03" db="EMBL/GenBank/DDBJ databases">
        <title>Genome sequence of Paracoccus contaminans isolated from a water microcosm.</title>
        <authorList>
            <person name="Aurass P."/>
            <person name="Karste S."/>
            <person name="Trost E."/>
            <person name="Glaeser S.P."/>
            <person name="Kaempfer P."/>
            <person name="Flieger A."/>
        </authorList>
    </citation>
    <scope>NUCLEOTIDE SEQUENCE [LARGE SCALE GENOMIC DNA]</scope>
    <source>
        <strain evidence="3">RKI 16-01929T\LMG 29738T\CCM 8701T\CIP 111112T</strain>
    </source>
</reference>
<feature type="compositionally biased region" description="Low complexity" evidence="1">
    <location>
        <begin position="11"/>
        <end position="33"/>
    </location>
</feature>
<sequence length="76" mass="7740">MIADREHQGLGAAAGAGARRTGMGAAGRSAAMAAERRSRVMGRSFGTGPARRQDIGGKVMAPAAMCKGRCPRRAIG</sequence>
<evidence type="ECO:0000256" key="1">
    <source>
        <dbReference type="SAM" id="MobiDB-lite"/>
    </source>
</evidence>
<keyword evidence="3" id="KW-1185">Reference proteome</keyword>
<protein>
    <submittedName>
        <fullName evidence="2">Uncharacterized protein</fullName>
    </submittedName>
</protein>
<proteinExistence type="predicted"/>
<evidence type="ECO:0000313" key="3">
    <source>
        <dbReference type="Proteomes" id="UP000193017"/>
    </source>
</evidence>
<dbReference type="Proteomes" id="UP000193017">
    <property type="component" value="Chromosome"/>
</dbReference>
<organism evidence="2 3">
    <name type="scientific">Paracoccus contaminans</name>
    <dbReference type="NCBI Taxonomy" id="1945662"/>
    <lineage>
        <taxon>Bacteria</taxon>
        <taxon>Pseudomonadati</taxon>
        <taxon>Pseudomonadota</taxon>
        <taxon>Alphaproteobacteria</taxon>
        <taxon>Rhodobacterales</taxon>
        <taxon>Paracoccaceae</taxon>
        <taxon>Paracoccus</taxon>
    </lineage>
</organism>
<gene>
    <name evidence="2" type="ORF">B0A89_04980</name>
</gene>
<accession>A0A1W6CW07</accession>
<name>A0A1W6CW07_9RHOB</name>
<dbReference type="AlphaFoldDB" id="A0A1W6CW07"/>
<dbReference type="STRING" id="1945662.B0A89_04980"/>
<evidence type="ECO:0000313" key="2">
    <source>
        <dbReference type="EMBL" id="ARJ69073.1"/>
    </source>
</evidence>